<feature type="domain" description="Peptidase M28" evidence="3">
    <location>
        <begin position="119"/>
        <end position="302"/>
    </location>
</feature>
<dbReference type="Gene3D" id="3.40.630.10">
    <property type="entry name" value="Zn peptidases"/>
    <property type="match status" value="1"/>
</dbReference>
<dbReference type="GO" id="GO:0008235">
    <property type="term" value="F:metalloexopeptidase activity"/>
    <property type="evidence" value="ECO:0007669"/>
    <property type="project" value="InterPro"/>
</dbReference>
<keyword evidence="2" id="KW-0732">Signal</keyword>
<dbReference type="RefSeq" id="WP_145195965.1">
    <property type="nucleotide sequence ID" value="NZ_CP036434.1"/>
</dbReference>
<keyword evidence="4" id="KW-0645">Protease</keyword>
<dbReference type="Proteomes" id="UP000320390">
    <property type="component" value="Chromosome"/>
</dbReference>
<keyword evidence="1" id="KW-0482">Metalloprotease</keyword>
<dbReference type="GO" id="GO:0006508">
    <property type="term" value="P:proteolysis"/>
    <property type="evidence" value="ECO:0007669"/>
    <property type="project" value="InterPro"/>
</dbReference>
<proteinExistence type="predicted"/>
<dbReference type="PANTHER" id="PTHR12147">
    <property type="entry name" value="METALLOPEPTIDASE M28 FAMILY MEMBER"/>
    <property type="match status" value="1"/>
</dbReference>
<dbReference type="OrthoDB" id="9762302at2"/>
<dbReference type="GO" id="GO:0004177">
    <property type="term" value="F:aminopeptidase activity"/>
    <property type="evidence" value="ECO:0007669"/>
    <property type="project" value="UniProtKB-KW"/>
</dbReference>
<dbReference type="PANTHER" id="PTHR12147:SF26">
    <property type="entry name" value="PEPTIDASE M28 DOMAIN-CONTAINING PROTEIN"/>
    <property type="match status" value="1"/>
</dbReference>
<dbReference type="EMBL" id="CP036434">
    <property type="protein sequence ID" value="QDV06088.1"/>
    <property type="molecule type" value="Genomic_DNA"/>
</dbReference>
<dbReference type="PROSITE" id="PS50096">
    <property type="entry name" value="IQ"/>
    <property type="match status" value="1"/>
</dbReference>
<dbReference type="EC" id="3.4.11.10" evidence="4"/>
<keyword evidence="5" id="KW-1185">Reference proteome</keyword>
<evidence type="ECO:0000259" key="3">
    <source>
        <dbReference type="Pfam" id="PF04389"/>
    </source>
</evidence>
<feature type="chain" id="PRO_5022149820" evidence="2">
    <location>
        <begin position="23"/>
        <end position="454"/>
    </location>
</feature>
<dbReference type="InterPro" id="IPR007484">
    <property type="entry name" value="Peptidase_M28"/>
</dbReference>
<dbReference type="InterPro" id="IPR003961">
    <property type="entry name" value="FN3_dom"/>
</dbReference>
<evidence type="ECO:0000256" key="2">
    <source>
        <dbReference type="SAM" id="SignalP"/>
    </source>
</evidence>
<evidence type="ECO:0000313" key="5">
    <source>
        <dbReference type="Proteomes" id="UP000320390"/>
    </source>
</evidence>
<accession>A0A518EPT2</accession>
<evidence type="ECO:0000313" key="4">
    <source>
        <dbReference type="EMBL" id="QDV06088.1"/>
    </source>
</evidence>
<protein>
    <submittedName>
        <fullName evidence="4">Bacterial leucyl aminopeptidase</fullName>
        <ecNumber evidence="4">3.4.11.10</ecNumber>
    </submittedName>
</protein>
<sequence length="454" mass="48613" precursor="true">MIHLAAFAALASLSLSWLSLLGQDSSADVSIDPIPALLASADPARLTRDIETLVSFGTRHTLSETESEVRGIGAARRWLKSELLRISEATGGRLQVREQRFTARVGPTEAELVNVYGFLPGRIGDELGRTYIVSGHYDSRASRALDAEALAPGANDDGSGTAVVLEVARLLAGAEFEANLVFLLVPGEEQGLFGSKHFASEAVASGLDVEGMITNDIVGGTEGGNGVRDEVTIRCYSAAEGVDSTSRAMARALASSATKYVSDAKVKLVFRTDRFGRGGDHQPFHDAGFPALRLTEANEHYGRQHQDVRVEEGVAYGDLAEFVSGDYMARVARVNAAAIAEMALAPPPPTNVSMRAAVSYDTQLGWTPSFEDAEDGVLPAHSYDIVWRDSISPVWTNEQSVPAIVRVQAARRGRPERRVVQGKVEGATADTHYFGVRAVSAAGHRSRVVMPSRP</sequence>
<keyword evidence="4" id="KW-0378">Hydrolase</keyword>
<keyword evidence="4" id="KW-0031">Aminopeptidase</keyword>
<reference evidence="4 5" key="1">
    <citation type="submission" date="2019-02" db="EMBL/GenBank/DDBJ databases">
        <title>Deep-cultivation of Planctomycetes and their phenomic and genomic characterization uncovers novel biology.</title>
        <authorList>
            <person name="Wiegand S."/>
            <person name="Jogler M."/>
            <person name="Boedeker C."/>
            <person name="Pinto D."/>
            <person name="Vollmers J."/>
            <person name="Rivas-Marin E."/>
            <person name="Kohn T."/>
            <person name="Peeters S.H."/>
            <person name="Heuer A."/>
            <person name="Rast P."/>
            <person name="Oberbeckmann S."/>
            <person name="Bunk B."/>
            <person name="Jeske O."/>
            <person name="Meyerdierks A."/>
            <person name="Storesund J.E."/>
            <person name="Kallscheuer N."/>
            <person name="Luecker S."/>
            <person name="Lage O.M."/>
            <person name="Pohl T."/>
            <person name="Merkel B.J."/>
            <person name="Hornburger P."/>
            <person name="Mueller R.-W."/>
            <person name="Bruemmer F."/>
            <person name="Labrenz M."/>
            <person name="Spormann A.M."/>
            <person name="Op den Camp H."/>
            <person name="Overmann J."/>
            <person name="Amann R."/>
            <person name="Jetten M.S.M."/>
            <person name="Mascher T."/>
            <person name="Medema M.H."/>
            <person name="Devos D.P."/>
            <person name="Kaster A.-K."/>
            <person name="Ovreas L."/>
            <person name="Rohde M."/>
            <person name="Galperin M.Y."/>
            <person name="Jogler C."/>
        </authorList>
    </citation>
    <scope>NUCLEOTIDE SEQUENCE [LARGE SCALE GENOMIC DNA]</scope>
    <source>
        <strain evidence="4 5">Poly30</strain>
    </source>
</reference>
<feature type="signal peptide" evidence="2">
    <location>
        <begin position="1"/>
        <end position="22"/>
    </location>
</feature>
<dbReference type="SUPFAM" id="SSF53187">
    <property type="entry name" value="Zn-dependent exopeptidases"/>
    <property type="match status" value="1"/>
</dbReference>
<dbReference type="InterPro" id="IPR045175">
    <property type="entry name" value="M28_fam"/>
</dbReference>
<dbReference type="Pfam" id="PF04389">
    <property type="entry name" value="Peptidase_M28"/>
    <property type="match status" value="1"/>
</dbReference>
<dbReference type="AlphaFoldDB" id="A0A518EPT2"/>
<gene>
    <name evidence="4" type="ORF">Poly30_15920</name>
</gene>
<evidence type="ECO:0000256" key="1">
    <source>
        <dbReference type="ARBA" id="ARBA00023049"/>
    </source>
</evidence>
<name>A0A518EPT2_9BACT</name>
<organism evidence="4 5">
    <name type="scientific">Saltatorellus ferox</name>
    <dbReference type="NCBI Taxonomy" id="2528018"/>
    <lineage>
        <taxon>Bacteria</taxon>
        <taxon>Pseudomonadati</taxon>
        <taxon>Planctomycetota</taxon>
        <taxon>Planctomycetia</taxon>
        <taxon>Planctomycetia incertae sedis</taxon>
        <taxon>Saltatorellus</taxon>
    </lineage>
</organism>
<dbReference type="CDD" id="cd00063">
    <property type="entry name" value="FN3"/>
    <property type="match status" value="1"/>
</dbReference>